<evidence type="ECO:0000313" key="3">
    <source>
        <dbReference type="Proteomes" id="UP000269154"/>
    </source>
</evidence>
<dbReference type="OrthoDB" id="580981at2"/>
<dbReference type="EMBL" id="RCBY01000323">
    <property type="protein sequence ID" value="RQH24258.1"/>
    <property type="molecule type" value="Genomic_DNA"/>
</dbReference>
<name>A0A3N6P0Q5_9CYAN</name>
<feature type="domain" description="Glycosyl hydrolase-like 10" evidence="1">
    <location>
        <begin position="6"/>
        <end position="49"/>
    </location>
</feature>
<dbReference type="AlphaFoldDB" id="A0A3N6P0Q5"/>
<gene>
    <name evidence="2" type="ORF">D5R40_29875</name>
</gene>
<dbReference type="Pfam" id="PF02638">
    <property type="entry name" value="GHL10"/>
    <property type="match status" value="1"/>
</dbReference>
<protein>
    <recommendedName>
        <fullName evidence="1">Glycosyl hydrolase-like 10 domain-containing protein</fullName>
    </recommendedName>
</protein>
<keyword evidence="3" id="KW-1185">Reference proteome</keyword>
<evidence type="ECO:0000259" key="1">
    <source>
        <dbReference type="Pfam" id="PF02638"/>
    </source>
</evidence>
<dbReference type="Gene3D" id="3.20.20.80">
    <property type="entry name" value="Glycosidases"/>
    <property type="match status" value="1"/>
</dbReference>
<reference evidence="2 3" key="1">
    <citation type="journal article" date="2018" name="ACS Chem. Biol.">
        <title>Ketoreductase domain dysfunction expands chemodiversity: malyngamide biosynthesis in the cyanobacterium Okeania hirsuta.</title>
        <authorList>
            <person name="Moss N.A."/>
            <person name="Leao T."/>
            <person name="Rankin M."/>
            <person name="McCullough T.M."/>
            <person name="Qu P."/>
            <person name="Korobeynikov A."/>
            <person name="Smith J.L."/>
            <person name="Gerwick L."/>
            <person name="Gerwick W.H."/>
        </authorList>
    </citation>
    <scope>NUCLEOTIDE SEQUENCE [LARGE SCALE GENOMIC DNA]</scope>
    <source>
        <strain evidence="2 3">PAB10Feb10-1</strain>
    </source>
</reference>
<accession>A0A3N6P0Q5</accession>
<organism evidence="2 3">
    <name type="scientific">Okeania hirsuta</name>
    <dbReference type="NCBI Taxonomy" id="1458930"/>
    <lineage>
        <taxon>Bacteria</taxon>
        <taxon>Bacillati</taxon>
        <taxon>Cyanobacteriota</taxon>
        <taxon>Cyanophyceae</taxon>
        <taxon>Oscillatoriophycideae</taxon>
        <taxon>Oscillatoriales</taxon>
        <taxon>Microcoleaceae</taxon>
        <taxon>Okeania</taxon>
    </lineage>
</organism>
<dbReference type="InterPro" id="IPR003790">
    <property type="entry name" value="GHL10"/>
</dbReference>
<proteinExistence type="predicted"/>
<comment type="caution">
    <text evidence="2">The sequence shown here is derived from an EMBL/GenBank/DDBJ whole genome shotgun (WGS) entry which is preliminary data.</text>
</comment>
<sequence>MDECLRSEVQKFVLALLKEVVVKYEVDGIQGDDRLPALPSMAGYEAYTSVIQR</sequence>
<dbReference type="Proteomes" id="UP000269154">
    <property type="component" value="Unassembled WGS sequence"/>
</dbReference>
<evidence type="ECO:0000313" key="2">
    <source>
        <dbReference type="EMBL" id="RQH24258.1"/>
    </source>
</evidence>